<name>A0A4C1X4Z1_EUMVA</name>
<evidence type="ECO:0000313" key="2">
    <source>
        <dbReference type="Proteomes" id="UP000299102"/>
    </source>
</evidence>
<proteinExistence type="predicted"/>
<dbReference type="AlphaFoldDB" id="A0A4C1X4Z1"/>
<accession>A0A4C1X4Z1</accession>
<gene>
    <name evidence="1" type="ORF">EVAR_25871_1</name>
</gene>
<dbReference type="EMBL" id="BGZK01000744">
    <property type="protein sequence ID" value="GBP58798.1"/>
    <property type="molecule type" value="Genomic_DNA"/>
</dbReference>
<comment type="caution">
    <text evidence="1">The sequence shown here is derived from an EMBL/GenBank/DDBJ whole genome shotgun (WGS) entry which is preliminary data.</text>
</comment>
<evidence type="ECO:0000313" key="1">
    <source>
        <dbReference type="EMBL" id="GBP58798.1"/>
    </source>
</evidence>
<dbReference type="Proteomes" id="UP000299102">
    <property type="component" value="Unassembled WGS sequence"/>
</dbReference>
<protein>
    <submittedName>
        <fullName evidence="1">Uncharacterized protein</fullName>
    </submittedName>
</protein>
<reference evidence="1 2" key="1">
    <citation type="journal article" date="2019" name="Commun. Biol.">
        <title>The bagworm genome reveals a unique fibroin gene that provides high tensile strength.</title>
        <authorList>
            <person name="Kono N."/>
            <person name="Nakamura H."/>
            <person name="Ohtoshi R."/>
            <person name="Tomita M."/>
            <person name="Numata K."/>
            <person name="Arakawa K."/>
        </authorList>
    </citation>
    <scope>NUCLEOTIDE SEQUENCE [LARGE SCALE GENOMIC DNA]</scope>
</reference>
<sequence>MKRMGGVQKDRVCVAKNSCQFYHCFGWWPIDGGYLLCSTLTVQQCKTGACNTVEHYQLLSTTLVDKFKSVKKRDGQSESIKGSLIRVDAPTFVISLVMRSRIRYEPFKSLQRALRGPPGRGPTKERR</sequence>
<keyword evidence="2" id="KW-1185">Reference proteome</keyword>
<organism evidence="1 2">
    <name type="scientific">Eumeta variegata</name>
    <name type="common">Bagworm moth</name>
    <name type="synonym">Eumeta japonica</name>
    <dbReference type="NCBI Taxonomy" id="151549"/>
    <lineage>
        <taxon>Eukaryota</taxon>
        <taxon>Metazoa</taxon>
        <taxon>Ecdysozoa</taxon>
        <taxon>Arthropoda</taxon>
        <taxon>Hexapoda</taxon>
        <taxon>Insecta</taxon>
        <taxon>Pterygota</taxon>
        <taxon>Neoptera</taxon>
        <taxon>Endopterygota</taxon>
        <taxon>Lepidoptera</taxon>
        <taxon>Glossata</taxon>
        <taxon>Ditrysia</taxon>
        <taxon>Tineoidea</taxon>
        <taxon>Psychidae</taxon>
        <taxon>Oiketicinae</taxon>
        <taxon>Eumeta</taxon>
    </lineage>
</organism>